<proteinExistence type="predicted"/>
<comment type="caution">
    <text evidence="2">The sequence shown here is derived from an EMBL/GenBank/DDBJ whole genome shotgun (WGS) entry which is preliminary data.</text>
</comment>
<accession>A0A9P4J5F1</accession>
<protein>
    <submittedName>
        <fullName evidence="2">Uncharacterized protein</fullName>
    </submittedName>
</protein>
<organism evidence="2 3">
    <name type="scientific">Myriangium duriaei CBS 260.36</name>
    <dbReference type="NCBI Taxonomy" id="1168546"/>
    <lineage>
        <taxon>Eukaryota</taxon>
        <taxon>Fungi</taxon>
        <taxon>Dikarya</taxon>
        <taxon>Ascomycota</taxon>
        <taxon>Pezizomycotina</taxon>
        <taxon>Dothideomycetes</taxon>
        <taxon>Dothideomycetidae</taxon>
        <taxon>Myriangiales</taxon>
        <taxon>Myriangiaceae</taxon>
        <taxon>Myriangium</taxon>
    </lineage>
</organism>
<dbReference type="AlphaFoldDB" id="A0A9P4J5F1"/>
<dbReference type="EMBL" id="ML996083">
    <property type="protein sequence ID" value="KAF2155416.1"/>
    <property type="molecule type" value="Genomic_DNA"/>
</dbReference>
<keyword evidence="3" id="KW-1185">Reference proteome</keyword>
<sequence>MPMQADSCEIPLSEMLECSQGLFLPRIAFRLRLRQDRCNCYASALSCIKTIVDRAGLRIVTLPLGTQLGNSRVHLNGLIRGRPAYMHQNGACAIAAYSFNRLIRPISDELVDITRKLGKDQRQGSIKLADDGPGLPHRGAHFDHPRTRSAPRTLILQLHSSALGDLHLLKPHHGTRRICELRKSHDPGDSHPWQRIEQCTFLLEIPPWFSDISPTLNDDVFVQEHISVVRQEKASRPAKSRRQDSTPQPQAVCDPD</sequence>
<name>A0A9P4J5F1_9PEZI</name>
<feature type="region of interest" description="Disordered" evidence="1">
    <location>
        <begin position="231"/>
        <end position="256"/>
    </location>
</feature>
<gene>
    <name evidence="2" type="ORF">K461DRAFT_113137</name>
</gene>
<evidence type="ECO:0000313" key="2">
    <source>
        <dbReference type="EMBL" id="KAF2155416.1"/>
    </source>
</evidence>
<evidence type="ECO:0000256" key="1">
    <source>
        <dbReference type="SAM" id="MobiDB-lite"/>
    </source>
</evidence>
<evidence type="ECO:0000313" key="3">
    <source>
        <dbReference type="Proteomes" id="UP000799439"/>
    </source>
</evidence>
<reference evidence="2" key="1">
    <citation type="journal article" date="2020" name="Stud. Mycol.">
        <title>101 Dothideomycetes genomes: a test case for predicting lifestyles and emergence of pathogens.</title>
        <authorList>
            <person name="Haridas S."/>
            <person name="Albert R."/>
            <person name="Binder M."/>
            <person name="Bloem J."/>
            <person name="Labutti K."/>
            <person name="Salamov A."/>
            <person name="Andreopoulos B."/>
            <person name="Baker S."/>
            <person name="Barry K."/>
            <person name="Bills G."/>
            <person name="Bluhm B."/>
            <person name="Cannon C."/>
            <person name="Castanera R."/>
            <person name="Culley D."/>
            <person name="Daum C."/>
            <person name="Ezra D."/>
            <person name="Gonzalez J."/>
            <person name="Henrissat B."/>
            <person name="Kuo A."/>
            <person name="Liang C."/>
            <person name="Lipzen A."/>
            <person name="Lutzoni F."/>
            <person name="Magnuson J."/>
            <person name="Mondo S."/>
            <person name="Nolan M."/>
            <person name="Ohm R."/>
            <person name="Pangilinan J."/>
            <person name="Park H.-J."/>
            <person name="Ramirez L."/>
            <person name="Alfaro M."/>
            <person name="Sun H."/>
            <person name="Tritt A."/>
            <person name="Yoshinaga Y."/>
            <person name="Zwiers L.-H."/>
            <person name="Turgeon B."/>
            <person name="Goodwin S."/>
            <person name="Spatafora J."/>
            <person name="Crous P."/>
            <person name="Grigoriev I."/>
        </authorList>
    </citation>
    <scope>NUCLEOTIDE SEQUENCE</scope>
    <source>
        <strain evidence="2">CBS 260.36</strain>
    </source>
</reference>
<dbReference type="Proteomes" id="UP000799439">
    <property type="component" value="Unassembled WGS sequence"/>
</dbReference>